<accession>A0A4W6BWN3</accession>
<keyword evidence="5" id="KW-0547">Nucleotide-binding</keyword>
<dbReference type="InterPro" id="IPR001870">
    <property type="entry name" value="B30.2/SPRY"/>
</dbReference>
<name>A0A4W6BWN3_LATCA</name>
<dbReference type="InterPro" id="IPR041075">
    <property type="entry name" value="NOD1/2_WH"/>
</dbReference>
<feature type="compositionally biased region" description="Polar residues" evidence="7">
    <location>
        <begin position="358"/>
        <end position="367"/>
    </location>
</feature>
<dbReference type="Gene3D" id="3.80.10.10">
    <property type="entry name" value="Ribonuclease Inhibitor"/>
    <property type="match status" value="1"/>
</dbReference>
<dbReference type="InterPro" id="IPR032675">
    <property type="entry name" value="LRR_dom_sf"/>
</dbReference>
<reference evidence="12" key="2">
    <citation type="submission" date="2025-04" db="UniProtKB">
        <authorList>
            <consortium name="RefSeq"/>
        </authorList>
    </citation>
    <scope>IDENTIFICATION</scope>
    <source>
        <tissue evidence="12">Brain</tissue>
    </source>
</reference>
<dbReference type="KEGG" id="lcf:108891710"/>
<proteinExistence type="predicted"/>
<keyword evidence="4" id="KW-0677">Repeat</keyword>
<evidence type="ECO:0000256" key="3">
    <source>
        <dbReference type="ARBA" id="ARBA00022614"/>
    </source>
</evidence>
<evidence type="ECO:0000313" key="11">
    <source>
        <dbReference type="Proteomes" id="UP000314980"/>
    </source>
</evidence>
<dbReference type="InterPro" id="IPR027417">
    <property type="entry name" value="P-loop_NTPase"/>
</dbReference>
<dbReference type="Proteomes" id="UP000314980">
    <property type="component" value="Unassembled WGS sequence"/>
</dbReference>
<dbReference type="InterPro" id="IPR003877">
    <property type="entry name" value="SPRY_dom"/>
</dbReference>
<reference evidence="11" key="1">
    <citation type="submission" date="2015-09" db="EMBL/GenBank/DDBJ databases">
        <authorList>
            <person name="Sai Rama Sridatta P."/>
        </authorList>
    </citation>
    <scope>NUCLEOTIDE SEQUENCE [LARGE SCALE GENOMIC DNA]</scope>
</reference>
<dbReference type="SMART" id="SM00368">
    <property type="entry name" value="LRR_RI"/>
    <property type="match status" value="3"/>
</dbReference>
<evidence type="ECO:0000313" key="12">
    <source>
        <dbReference type="RefSeq" id="XP_018544508.1"/>
    </source>
</evidence>
<evidence type="ECO:0000313" key="10">
    <source>
        <dbReference type="Ensembl" id="ENSLCAP00010005624.1"/>
    </source>
</evidence>
<feature type="compositionally biased region" description="Basic and acidic residues" evidence="7">
    <location>
        <begin position="62"/>
        <end position="73"/>
    </location>
</feature>
<dbReference type="GeneID" id="108891710"/>
<evidence type="ECO:0000259" key="8">
    <source>
        <dbReference type="PROSITE" id="PS50188"/>
    </source>
</evidence>
<dbReference type="Pfam" id="PF00622">
    <property type="entry name" value="SPRY"/>
    <property type="match status" value="1"/>
</dbReference>
<dbReference type="InterPro" id="IPR013320">
    <property type="entry name" value="ConA-like_dom_sf"/>
</dbReference>
<dbReference type="InParanoid" id="A0A4W6BWN3"/>
<dbReference type="GeneTree" id="ENSGT01070000253760"/>
<dbReference type="OrthoDB" id="120976at2759"/>
<feature type="compositionally biased region" description="Basic and acidic residues" evidence="7">
    <location>
        <begin position="368"/>
        <end position="379"/>
    </location>
</feature>
<dbReference type="Gene3D" id="3.40.50.300">
    <property type="entry name" value="P-loop containing nucleotide triphosphate hydrolases"/>
    <property type="match status" value="6"/>
</dbReference>
<dbReference type="FunFam" id="3.40.50.300:FF:001524">
    <property type="entry name" value="Si:dkey-126g1.7"/>
    <property type="match status" value="1"/>
</dbReference>
<dbReference type="Pfam" id="PF14484">
    <property type="entry name" value="FISNA"/>
    <property type="match status" value="1"/>
</dbReference>
<dbReference type="PROSITE" id="PS50188">
    <property type="entry name" value="B302_SPRY"/>
    <property type="match status" value="1"/>
</dbReference>
<feature type="compositionally biased region" description="Polar residues" evidence="7">
    <location>
        <begin position="52"/>
        <end position="61"/>
    </location>
</feature>
<dbReference type="RefSeq" id="XP_018544508.1">
    <property type="nucleotide sequence ID" value="XM_018688992.2"/>
</dbReference>
<dbReference type="Pfam" id="PF17779">
    <property type="entry name" value="WHD_NOD2"/>
    <property type="match status" value="1"/>
</dbReference>
<protein>
    <submittedName>
        <fullName evidence="12">Uncharacterized protein LOC108891710 isoform X1</fullName>
    </submittedName>
</protein>
<evidence type="ECO:0000259" key="9">
    <source>
        <dbReference type="PROSITE" id="PS50837"/>
    </source>
</evidence>
<dbReference type="SUPFAM" id="SSF52047">
    <property type="entry name" value="RNI-like"/>
    <property type="match status" value="1"/>
</dbReference>
<dbReference type="InterPro" id="IPR029495">
    <property type="entry name" value="NACHT-assoc"/>
</dbReference>
<evidence type="ECO:0000256" key="6">
    <source>
        <dbReference type="ARBA" id="ARBA00022840"/>
    </source>
</evidence>
<feature type="region of interest" description="Disordered" evidence="7">
    <location>
        <begin position="1"/>
        <end position="392"/>
    </location>
</feature>
<dbReference type="Pfam" id="PF17776">
    <property type="entry name" value="NLRC4_HD2"/>
    <property type="match status" value="1"/>
</dbReference>
<feature type="compositionally biased region" description="Polar residues" evidence="7">
    <location>
        <begin position="205"/>
        <end position="214"/>
    </location>
</feature>
<evidence type="ECO:0000256" key="4">
    <source>
        <dbReference type="ARBA" id="ARBA00022737"/>
    </source>
</evidence>
<dbReference type="SMART" id="SM00449">
    <property type="entry name" value="SPRY"/>
    <property type="match status" value="1"/>
</dbReference>
<dbReference type="Gene3D" id="2.60.120.920">
    <property type="match status" value="1"/>
</dbReference>
<evidence type="ECO:0000256" key="2">
    <source>
        <dbReference type="ARBA" id="ARBA00022490"/>
    </source>
</evidence>
<dbReference type="InterPro" id="IPR007111">
    <property type="entry name" value="NACHT_NTPase"/>
</dbReference>
<organism evidence="10 11">
    <name type="scientific">Lates calcarifer</name>
    <name type="common">Barramundi</name>
    <name type="synonym">Holocentrus calcarifer</name>
    <dbReference type="NCBI Taxonomy" id="8187"/>
    <lineage>
        <taxon>Eukaryota</taxon>
        <taxon>Metazoa</taxon>
        <taxon>Chordata</taxon>
        <taxon>Craniata</taxon>
        <taxon>Vertebrata</taxon>
        <taxon>Euteleostomi</taxon>
        <taxon>Actinopterygii</taxon>
        <taxon>Neopterygii</taxon>
        <taxon>Teleostei</taxon>
        <taxon>Neoteleostei</taxon>
        <taxon>Acanthomorphata</taxon>
        <taxon>Carangaria</taxon>
        <taxon>Carangaria incertae sedis</taxon>
        <taxon>Centropomidae</taxon>
        <taxon>Lates</taxon>
    </lineage>
</organism>
<keyword evidence="11" id="KW-1185">Reference proteome</keyword>
<feature type="compositionally biased region" description="Basic and acidic residues" evidence="7">
    <location>
        <begin position="215"/>
        <end position="226"/>
    </location>
</feature>
<dbReference type="InterPro" id="IPR001611">
    <property type="entry name" value="Leu-rich_rpt"/>
</dbReference>
<dbReference type="Proteomes" id="UP000694890">
    <property type="component" value="Linkage group LG6"/>
</dbReference>
<dbReference type="SUPFAM" id="SSF49899">
    <property type="entry name" value="Concanavalin A-like lectins/glucanases"/>
    <property type="match status" value="1"/>
</dbReference>
<gene>
    <name evidence="10 12" type="primary">LOC108891710</name>
</gene>
<dbReference type="PANTHER" id="PTHR24106">
    <property type="entry name" value="NACHT, LRR AND CARD DOMAINS-CONTAINING"/>
    <property type="match status" value="1"/>
</dbReference>
<evidence type="ECO:0000256" key="5">
    <source>
        <dbReference type="ARBA" id="ARBA00022741"/>
    </source>
</evidence>
<dbReference type="Pfam" id="PF05729">
    <property type="entry name" value="NACHT"/>
    <property type="match status" value="6"/>
</dbReference>
<sequence length="2423" mass="275102">MATSIDKLLEKERPVSPTPSNVSLKSDWSKDDPLNFSKGELGPFEREIPVSLTPSNVSTKSDGSKDDPFDFSKGELGPLQQQGPVPRCPTMSCVQSMDGPAPSNVSLKSDWSKDDPLNFSKGELGLLEKERPVSPAPSNVSLKSDWSKDDPLNFSKGELGLLEKERPVSPTPSNVSLKSDWSKDDPLNFSKGELGPFEREIPVSLTPSNVSTKSDGSKDDPFDFSKGELGPLQQQGPVPRCPTMSCVQSMDGPAPSNVSLKSDWSKDDPLNFSKGELGLLEKERPVSPAPSNVSLKSDWSKDDPLNFSKGELGLLEKERPVSPTPNNVSLKSDWSKDDPLNFSKGELGPFEREIPVSLTPSNVSTKSDGSKDDPFDFSKGELGPLQQQGPVPRCPTMSCVQSMDEKDAKHKLKENLKERILKDNINKETDTELYEIKDVKNKEDAEKPVQSYNEIFKTSIKNVRTVLMKGVAGIGKTFQTKRFMVDWANGNSNKDIDLIVSFDFSELNSRRGQDQSMEDLLNDFFKQRVPTYDDYRVAFVLDGLEKCKLDLDLKNKDLTDIKEKASVDVLLTNLIKGKLLPSAHLWIISQPSGVDKIPSQYIQKVTECRETLKRRQHLVSNLRTRFLKYTQVEDINHPNQKNTEHIIRRNSTGEVNDEEKNGQPVPKSVTKVNAISEIFKDEKDQTIRTVLTIGEADIGKSFHVQKFTRQWAEKKDKCFVFTWLKDSLWGKAKDAEELLFPLSFSELKLIKEEKVSLVGLLNHFFEETKESVISDYARFKVLFILDGLDASELPLVKDDILTDVRETASVDVLLINLIKGNLLPTAKLWITTQPSSLKLLPVDSFDRMTEIRESKEKLTADLKKRILSQPEVEQSQHETELYEIKAVKNKEDEQKLVQSYNEIFKTSTKNEVRTVLMKGVAGVGKTFQTKMFMVDWANGNSNKDIDLIVSFDFSELNSRRGQDQSMEDLLNDFFKQRVPTYDDYRVAFVLDGLEKCKLDLDVEKYEDLTDIKEKASMDVLLTNLIKGNLLPSAHLWIISQPSGVDKIPSQYIQKVTKCREKKCKLTENLKKRILSQPEVEQSQRDTELYEIKAVKNKEDEQKLVQSYSKIFKTSTKNEVRAVLMKGVAGVGKTFQTKMFMVDWANGNSNKDIDLIVSFDFSELNSRRGQDQSMEDLLNDFFNDIKHLRVPTYDDYRVGFVLDGLEKCKLDLDFEKNKDLTDINEKASMDVLLTNLIKGNLLPSAHLWIISQPSGVDKIPSQYIQKVTECRETLKRRQQLAAKLRTRFRGEYTQVEDIKHPNQKNTEHIITRNSTGEVNDEEKNGQPVLKSVTKVNAISEIFKDEKDQTIRTVLTIGEADIGKSFHVQKFTRQWAEKKDKCSVFTWLKDSLWGEAKDAEELLFPLSFSKLKLIKEEKVSLVGLLNHFFKETKESVISDYARFKVLFILDGLDASELSLDKGDILTDVREPASVDVLLTNLIKGNLLPTAKLWITTRRSSLKLLSVDSIDRMTEIREKPDVASQQKLKSQLKEQFTLVSEGIDRQKTSALLNEIYTDLYIVEGERGEVNVQHEFRQVQEAKFKPVREETPIKYHDIFKPASGENKSIRTVLTIGVAGIGKTFASMKYMLDWAEGTANKNIYYTFSLPFRELNLRKDREHSFEELIHQFFPVMKTSEINNYDKYEILIVLDGLDECRLDLNFSESMDWIDVRKATSVNVLLTNLIKGNLLPKAQIWITSRPAASNIIPAGKVDRVTEVRGFNDEQKEEYFRKRFSEKDLAEKILSHVKKSRSLYIMCHIPVFCWITSKVLEDFVNRNQEEGMPKTLTDMYIHFLLLQCRQANVKYGGEETSESSETYSCWNTRNKDTVLSLGKLAFEELEKGNLLFTEENLIECGIDIKKTAVFSGLFTQVIQEGCRLYQKSFFCFVHLSIQEFLAAFYVSHRFNNEGENLLTKPASVVADLPAASFYKTAVDKALDSENGDWDLFLRFLLGLSLETNQKLLQELLKKAENNRETNEETIKYIKGKISNEIIDADKKLSLFHCLNELNDHSLVKEVKKCLQSETLAFENFTASQWSALIFVLLMSDENLDVFDLKKYLKSEKVLLGMLPVVKVSKTTLLSWCELSEESCKGLTSLVLTSASSNLTKLDLSHNDLLDSGVEVLANGLKDLHCKLETLKLSGCQVTEKGCSDLASALTSNTASHLKQLDLSYNHPGEKGREMLQAIKDNPTMKLKTLCLDHDGEHRLKPGLKKYGTDLKFDENTISKRLVLSEGNRKVKTVQKVEEKVARTVNDDRFNRSQVFCEEGLKGLCYWEVEWRGTVGIAVSYRDVSRKWDSSGGLGCNEMSWSLLCSRTGYTAMHGKTSKLIQLPPSQKIAVLLDWEGGTLRYYSVTSGKLSLIYTFHAKFTKPLFPGFWFKRGSVTLCEID</sequence>
<keyword evidence="3" id="KW-0433">Leucine-rich repeat</keyword>
<dbReference type="InterPro" id="IPR043136">
    <property type="entry name" value="B30.2/SPRY_sf"/>
</dbReference>
<feature type="domain" description="B30.2/SPRY" evidence="8">
    <location>
        <begin position="2233"/>
        <end position="2423"/>
    </location>
</feature>
<comment type="subcellular location">
    <subcellularLocation>
        <location evidence="1">Cytoplasm</location>
    </subcellularLocation>
</comment>
<dbReference type="InterPro" id="IPR041267">
    <property type="entry name" value="NLRP_HD2"/>
</dbReference>
<evidence type="ECO:0000256" key="1">
    <source>
        <dbReference type="ARBA" id="ARBA00004496"/>
    </source>
</evidence>
<dbReference type="Pfam" id="PF13516">
    <property type="entry name" value="LRR_6"/>
    <property type="match status" value="2"/>
</dbReference>
<evidence type="ECO:0000256" key="7">
    <source>
        <dbReference type="SAM" id="MobiDB-lite"/>
    </source>
</evidence>
<dbReference type="PROSITE" id="PS50837">
    <property type="entry name" value="NACHT"/>
    <property type="match status" value="1"/>
</dbReference>
<dbReference type="GO" id="GO:0005737">
    <property type="term" value="C:cytoplasm"/>
    <property type="evidence" value="ECO:0007669"/>
    <property type="project" value="UniProtKB-SubCell"/>
</dbReference>
<dbReference type="GO" id="GO:0005524">
    <property type="term" value="F:ATP binding"/>
    <property type="evidence" value="ECO:0007669"/>
    <property type="project" value="UniProtKB-KW"/>
</dbReference>
<reference evidence="10" key="3">
    <citation type="submission" date="2025-05" db="UniProtKB">
        <authorList>
            <consortium name="Ensembl"/>
        </authorList>
    </citation>
    <scope>IDENTIFICATION</scope>
</reference>
<dbReference type="Ensembl" id="ENSLCAT00010005759.1">
    <property type="protein sequence ID" value="ENSLCAP00010005624.1"/>
    <property type="gene ID" value="ENSLCAG00010002800.1"/>
</dbReference>
<dbReference type="InterPro" id="IPR051261">
    <property type="entry name" value="NLR"/>
</dbReference>
<keyword evidence="6" id="KW-0067">ATP-binding</keyword>
<dbReference type="SMART" id="SM01288">
    <property type="entry name" value="FISNA"/>
    <property type="match status" value="1"/>
</dbReference>
<feature type="domain" description="NACHT" evidence="9">
    <location>
        <begin position="1606"/>
        <end position="1740"/>
    </location>
</feature>
<keyword evidence="2" id="KW-0963">Cytoplasm</keyword>